<dbReference type="Pfam" id="PF10988">
    <property type="entry name" value="DUF2807"/>
    <property type="match status" value="1"/>
</dbReference>
<feature type="domain" description="Putative auto-transporter adhesin head GIN" evidence="1">
    <location>
        <begin position="55"/>
        <end position="192"/>
    </location>
</feature>
<comment type="caution">
    <text evidence="2">The sequence shown here is derived from an EMBL/GenBank/DDBJ whole genome shotgun (WGS) entry which is preliminary data.</text>
</comment>
<dbReference type="OrthoDB" id="7057818at2"/>
<evidence type="ECO:0000259" key="1">
    <source>
        <dbReference type="Pfam" id="PF10988"/>
    </source>
</evidence>
<evidence type="ECO:0000313" key="2">
    <source>
        <dbReference type="EMBL" id="PIL41519.1"/>
    </source>
</evidence>
<evidence type="ECO:0000313" key="3">
    <source>
        <dbReference type="Proteomes" id="UP000228593"/>
    </source>
</evidence>
<dbReference type="PROSITE" id="PS51257">
    <property type="entry name" value="PROKAR_LIPOPROTEIN"/>
    <property type="match status" value="1"/>
</dbReference>
<dbReference type="Proteomes" id="UP000228593">
    <property type="component" value="Unassembled WGS sequence"/>
</dbReference>
<keyword evidence="3" id="KW-1185">Reference proteome</keyword>
<dbReference type="Gene3D" id="2.160.20.120">
    <property type="match status" value="1"/>
</dbReference>
<protein>
    <submittedName>
        <fullName evidence="2">DUF2807 domain-containing protein</fullName>
    </submittedName>
</protein>
<proteinExistence type="predicted"/>
<dbReference type="AlphaFoldDB" id="A0A2G8T6B3"/>
<accession>A0A2G8T6B3</accession>
<dbReference type="EMBL" id="PDOB01000001">
    <property type="protein sequence ID" value="PIL41519.1"/>
    <property type="molecule type" value="Genomic_DNA"/>
</dbReference>
<organism evidence="2 3">
    <name type="scientific">Massilia psychrophila</name>
    <dbReference type="NCBI Taxonomy" id="1603353"/>
    <lineage>
        <taxon>Bacteria</taxon>
        <taxon>Pseudomonadati</taxon>
        <taxon>Pseudomonadota</taxon>
        <taxon>Betaproteobacteria</taxon>
        <taxon>Burkholderiales</taxon>
        <taxon>Oxalobacteraceae</taxon>
        <taxon>Telluria group</taxon>
        <taxon>Massilia</taxon>
    </lineage>
</organism>
<reference evidence="2 3" key="1">
    <citation type="submission" date="2017-10" db="EMBL/GenBank/DDBJ databases">
        <title>Massilia psychrophilum sp. nov., a novel purple-pigmented bacterium isolated from Tianshan glacier, Xinjiang Municipality, China.</title>
        <authorList>
            <person name="Wang H."/>
        </authorList>
    </citation>
    <scope>NUCLEOTIDE SEQUENCE [LARGE SCALE GENOMIC DNA]</scope>
    <source>
        <strain evidence="2 3">JCM 30813</strain>
    </source>
</reference>
<sequence length="285" mass="28496">MRSILSIGCFLALSGCAIIVNGNDDVQVKSVFIGNAVVGDGRLAHDVRVVGSVSAIDVSGPLEVTVRVGPAASLEVDADSNLLPMIRTEISGGVLRMWVEGSVRSANSLRVNYSVPSLTQASAAGSGRLTISELNGAPFSFTKSGSGAANLSGRVSRLDVRHSGSGAIHAGALRTGEANLALSGSGRTSLGPVQGSALTVNLSGSGSLHASGVVTSLNARVHGSGSADLSALVSEQADLATSGSGDISAQVKRALVAQSTGSGQITVYGNPGQRSVSGKHVVVLN</sequence>
<dbReference type="InterPro" id="IPR021255">
    <property type="entry name" value="DUF2807"/>
</dbReference>
<gene>
    <name evidence="2" type="ORF">CR103_00200</name>
</gene>
<name>A0A2G8T6B3_9BURK</name>
<dbReference type="PANTHER" id="PTHR39200">
    <property type="entry name" value="HYPOTHETICAL EXPORTED PROTEIN"/>
    <property type="match status" value="1"/>
</dbReference>
<dbReference type="RefSeq" id="WP_099914005.1">
    <property type="nucleotide sequence ID" value="NZ_BMHS01000001.1"/>
</dbReference>
<dbReference type="PANTHER" id="PTHR39200:SF1">
    <property type="entry name" value="AUTO-TRANSPORTER ADHESIN HEAD GIN DOMAIN-CONTAINING PROTEIN-RELATED"/>
    <property type="match status" value="1"/>
</dbReference>